<dbReference type="Proteomes" id="UP000000271">
    <property type="component" value="Chromosome"/>
</dbReference>
<dbReference type="eggNOG" id="COG2084">
    <property type="taxonomic scope" value="Bacteria"/>
</dbReference>
<dbReference type="InterPro" id="IPR036291">
    <property type="entry name" value="NAD(P)-bd_dom_sf"/>
</dbReference>
<dbReference type="PIRSF" id="PIRSF000103">
    <property type="entry name" value="HIBADH"/>
    <property type="match status" value="1"/>
</dbReference>
<feature type="active site" evidence="4">
    <location>
        <position position="173"/>
    </location>
</feature>
<evidence type="ECO:0000256" key="2">
    <source>
        <dbReference type="ARBA" id="ARBA00023002"/>
    </source>
</evidence>
<dbReference type="PANTHER" id="PTHR43060:SF15">
    <property type="entry name" value="3-HYDROXYISOBUTYRATE DEHYDROGENASE-LIKE 1, MITOCHONDRIAL-RELATED"/>
    <property type="match status" value="1"/>
</dbReference>
<dbReference type="Gene3D" id="1.10.1040.10">
    <property type="entry name" value="N-(1-d-carboxylethyl)-l-norvaline Dehydrogenase, domain 2"/>
    <property type="match status" value="1"/>
</dbReference>
<dbReference type="KEGG" id="bse:Bsel_3236"/>
<keyword evidence="8" id="KW-1185">Reference proteome</keyword>
<dbReference type="InterPro" id="IPR006115">
    <property type="entry name" value="6PGDH_NADP-bd"/>
</dbReference>
<evidence type="ECO:0000313" key="7">
    <source>
        <dbReference type="EMBL" id="ADI00718.1"/>
    </source>
</evidence>
<dbReference type="Pfam" id="PF14833">
    <property type="entry name" value="NAD_binding_11"/>
    <property type="match status" value="1"/>
</dbReference>
<comment type="similarity">
    <text evidence="1">Belongs to the HIBADH-related family.</text>
</comment>
<accession>D6Y1D1</accession>
<dbReference type="InterPro" id="IPR008927">
    <property type="entry name" value="6-PGluconate_DH-like_C_sf"/>
</dbReference>
<dbReference type="InterPro" id="IPR029154">
    <property type="entry name" value="HIBADH-like_NADP-bd"/>
</dbReference>
<proteinExistence type="inferred from homology"/>
<dbReference type="PANTHER" id="PTHR43060">
    <property type="entry name" value="3-HYDROXYISOBUTYRATE DEHYDROGENASE-LIKE 1, MITOCHONDRIAL-RELATED"/>
    <property type="match status" value="1"/>
</dbReference>
<dbReference type="GO" id="GO:0050661">
    <property type="term" value="F:NADP binding"/>
    <property type="evidence" value="ECO:0007669"/>
    <property type="project" value="InterPro"/>
</dbReference>
<feature type="domain" description="6-phosphogluconate dehydrogenase NADP-binding" evidence="5">
    <location>
        <begin position="6"/>
        <end position="162"/>
    </location>
</feature>
<dbReference type="GO" id="GO:0051287">
    <property type="term" value="F:NAD binding"/>
    <property type="evidence" value="ECO:0007669"/>
    <property type="project" value="InterPro"/>
</dbReference>
<dbReference type="STRING" id="439292.Bsel_3236"/>
<evidence type="ECO:0000259" key="5">
    <source>
        <dbReference type="Pfam" id="PF03446"/>
    </source>
</evidence>
<dbReference type="HOGENOM" id="CLU_035117_1_0_9"/>
<keyword evidence="3" id="KW-0520">NAD</keyword>
<dbReference type="GO" id="GO:0016491">
    <property type="term" value="F:oxidoreductase activity"/>
    <property type="evidence" value="ECO:0007669"/>
    <property type="project" value="UniProtKB-KW"/>
</dbReference>
<dbReference type="SUPFAM" id="SSF51735">
    <property type="entry name" value="NAD(P)-binding Rossmann-fold domains"/>
    <property type="match status" value="1"/>
</dbReference>
<feature type="domain" description="3-hydroxyisobutyrate dehydrogenase-like NAD-binding" evidence="6">
    <location>
        <begin position="167"/>
        <end position="286"/>
    </location>
</feature>
<evidence type="ECO:0000256" key="3">
    <source>
        <dbReference type="ARBA" id="ARBA00023027"/>
    </source>
</evidence>
<dbReference type="Gene3D" id="3.40.50.720">
    <property type="entry name" value="NAD(P)-binding Rossmann-like Domain"/>
    <property type="match status" value="1"/>
</dbReference>
<dbReference type="Pfam" id="PF03446">
    <property type="entry name" value="NAD_binding_2"/>
    <property type="match status" value="1"/>
</dbReference>
<evidence type="ECO:0000313" key="8">
    <source>
        <dbReference type="Proteomes" id="UP000000271"/>
    </source>
</evidence>
<name>D6Y1D1_BACIE</name>
<dbReference type="SUPFAM" id="SSF48179">
    <property type="entry name" value="6-phosphogluconate dehydrogenase C-terminal domain-like"/>
    <property type="match status" value="1"/>
</dbReference>
<keyword evidence="2" id="KW-0560">Oxidoreductase</keyword>
<protein>
    <submittedName>
        <fullName evidence="7">6-phosphogluconate dehydrogenase NAD-binding protein</fullName>
    </submittedName>
</protein>
<reference evidence="7" key="1">
    <citation type="submission" date="2009-10" db="EMBL/GenBank/DDBJ databases">
        <title>Complete sequence of Bacillus selenitireducens MLS10.</title>
        <authorList>
            <consortium name="US DOE Joint Genome Institute"/>
            <person name="Lucas S."/>
            <person name="Copeland A."/>
            <person name="Lapidus A."/>
            <person name="Glavina del Rio T."/>
            <person name="Dalin E."/>
            <person name="Tice H."/>
            <person name="Bruce D."/>
            <person name="Goodwin L."/>
            <person name="Pitluck S."/>
            <person name="Sims D."/>
            <person name="Brettin T."/>
            <person name="Detter J.C."/>
            <person name="Han C."/>
            <person name="Larimer F."/>
            <person name="Land M."/>
            <person name="Hauser L."/>
            <person name="Kyrpides N."/>
            <person name="Ovchinnikova G."/>
            <person name="Stolz J."/>
        </authorList>
    </citation>
    <scope>NUCLEOTIDE SEQUENCE [LARGE SCALE GENOMIC DNA]</scope>
    <source>
        <strain evidence="7">MLS10</strain>
    </source>
</reference>
<dbReference type="EMBL" id="CP001791">
    <property type="protein sequence ID" value="ADI00718.1"/>
    <property type="molecule type" value="Genomic_DNA"/>
</dbReference>
<dbReference type="OrthoDB" id="9786703at2"/>
<dbReference type="InterPro" id="IPR013328">
    <property type="entry name" value="6PGD_dom2"/>
</dbReference>
<dbReference type="InterPro" id="IPR015815">
    <property type="entry name" value="HIBADH-related"/>
</dbReference>
<evidence type="ECO:0000259" key="6">
    <source>
        <dbReference type="Pfam" id="PF14833"/>
    </source>
</evidence>
<dbReference type="AlphaFoldDB" id="D6Y1D1"/>
<gene>
    <name evidence="7" type="ordered locus">Bsel_3236</name>
</gene>
<evidence type="ECO:0000256" key="4">
    <source>
        <dbReference type="PIRSR" id="PIRSR000103-1"/>
    </source>
</evidence>
<dbReference type="RefSeq" id="WP_013174122.1">
    <property type="nucleotide sequence ID" value="NC_014219.1"/>
</dbReference>
<organism evidence="7 8">
    <name type="scientific">Bacillus selenitireducens (strain ATCC 700615 / DSM 15326 / MLS10)</name>
    <dbReference type="NCBI Taxonomy" id="439292"/>
    <lineage>
        <taxon>Bacteria</taxon>
        <taxon>Bacillati</taxon>
        <taxon>Bacillota</taxon>
        <taxon>Bacilli</taxon>
        <taxon>Bacillales</taxon>
        <taxon>Bacillaceae</taxon>
        <taxon>Salisediminibacterium</taxon>
    </lineage>
</organism>
<evidence type="ECO:0000256" key="1">
    <source>
        <dbReference type="ARBA" id="ARBA00009080"/>
    </source>
</evidence>
<sequence length="288" mass="30719">MSKPAVGFIGTGVMGKSMAGHIQNEGYPLYVYNRTKAKTDELCRQGAIWCDGPAEVAKHADIIITIVGYPKDVEEMYLHKNGLIEHASSGAVLIDMTTSRPDLAERIEKRAKEKGIRTLDAPVSGGDVGAREAKLAIMCGGDQEVFDQVMPVLSCMGAKIERLGPAGAGQHTKMANQIAIASTMLGVAESLAYAKAAGLSQEQVLNVIETGAAGSFSMSKLGRKMIAGDDDPGFYLKHFVKDMGIAIESAEQLGLNLPGLAQAKALYEKLEQDGFGDLGTQAIRRIYE</sequence>